<evidence type="ECO:0000256" key="6">
    <source>
        <dbReference type="ARBA" id="ARBA00022840"/>
    </source>
</evidence>
<comment type="catalytic activity">
    <reaction evidence="7">
        <text>L-threonyl-[protein] + ATP = O-phospho-L-threonyl-[protein] + ADP + H(+)</text>
        <dbReference type="Rhea" id="RHEA:46608"/>
        <dbReference type="Rhea" id="RHEA-COMP:11060"/>
        <dbReference type="Rhea" id="RHEA-COMP:11605"/>
        <dbReference type="ChEBI" id="CHEBI:15378"/>
        <dbReference type="ChEBI" id="CHEBI:30013"/>
        <dbReference type="ChEBI" id="CHEBI:30616"/>
        <dbReference type="ChEBI" id="CHEBI:61977"/>
        <dbReference type="ChEBI" id="CHEBI:456216"/>
        <dbReference type="EC" id="2.7.11.1"/>
    </reaction>
</comment>
<dbReference type="Pfam" id="PF00069">
    <property type="entry name" value="Pkinase"/>
    <property type="match status" value="1"/>
</dbReference>
<keyword evidence="6" id="KW-0067">ATP-binding</keyword>
<dbReference type="PANTHER" id="PTHR24361:SF433">
    <property type="entry name" value="PROTEIN KINASE DOMAIN-CONTAINING PROTEIN"/>
    <property type="match status" value="1"/>
</dbReference>
<dbReference type="EC" id="2.7.11.1" evidence="1"/>
<dbReference type="AlphaFoldDB" id="A0A8H6HHB5"/>
<evidence type="ECO:0000256" key="7">
    <source>
        <dbReference type="ARBA" id="ARBA00047899"/>
    </source>
</evidence>
<evidence type="ECO:0000256" key="3">
    <source>
        <dbReference type="ARBA" id="ARBA00022679"/>
    </source>
</evidence>
<accession>A0A8H6HHB5</accession>
<evidence type="ECO:0000256" key="1">
    <source>
        <dbReference type="ARBA" id="ARBA00012513"/>
    </source>
</evidence>
<keyword evidence="11" id="KW-1185">Reference proteome</keyword>
<dbReference type="Proteomes" id="UP000521943">
    <property type="component" value="Unassembled WGS sequence"/>
</dbReference>
<evidence type="ECO:0000256" key="8">
    <source>
        <dbReference type="ARBA" id="ARBA00048679"/>
    </source>
</evidence>
<dbReference type="EMBL" id="JACGCI010000100">
    <property type="protein sequence ID" value="KAF6745756.1"/>
    <property type="molecule type" value="Genomic_DNA"/>
</dbReference>
<gene>
    <name evidence="10" type="ORF">DFP72DRAFT_40580</name>
</gene>
<feature type="domain" description="Protein kinase" evidence="9">
    <location>
        <begin position="10"/>
        <end position="299"/>
    </location>
</feature>
<evidence type="ECO:0000313" key="11">
    <source>
        <dbReference type="Proteomes" id="UP000521943"/>
    </source>
</evidence>
<proteinExistence type="predicted"/>
<dbReference type="Gene3D" id="1.10.510.10">
    <property type="entry name" value="Transferase(Phosphotransferase) domain 1"/>
    <property type="match status" value="1"/>
</dbReference>
<evidence type="ECO:0000256" key="2">
    <source>
        <dbReference type="ARBA" id="ARBA00022527"/>
    </source>
</evidence>
<dbReference type="SMART" id="SM00220">
    <property type="entry name" value="S_TKc"/>
    <property type="match status" value="1"/>
</dbReference>
<dbReference type="InterPro" id="IPR011009">
    <property type="entry name" value="Kinase-like_dom_sf"/>
</dbReference>
<name>A0A8H6HHB5_9AGAR</name>
<protein>
    <recommendedName>
        <fullName evidence="1">non-specific serine/threonine protein kinase</fullName>
        <ecNumber evidence="1">2.7.11.1</ecNumber>
    </recommendedName>
</protein>
<dbReference type="OrthoDB" id="10261027at2759"/>
<evidence type="ECO:0000259" key="9">
    <source>
        <dbReference type="PROSITE" id="PS50011"/>
    </source>
</evidence>
<dbReference type="GO" id="GO:0005737">
    <property type="term" value="C:cytoplasm"/>
    <property type="evidence" value="ECO:0007669"/>
    <property type="project" value="TreeGrafter"/>
</dbReference>
<dbReference type="GO" id="GO:0004674">
    <property type="term" value="F:protein serine/threonine kinase activity"/>
    <property type="evidence" value="ECO:0007669"/>
    <property type="project" value="UniProtKB-KW"/>
</dbReference>
<keyword evidence="2" id="KW-0723">Serine/threonine-protein kinase</keyword>
<evidence type="ECO:0000313" key="10">
    <source>
        <dbReference type="EMBL" id="KAF6745756.1"/>
    </source>
</evidence>
<sequence length="299" mass="33286">MTPLMNLPFPYLFDIINLQAFADARVSTSVDVSVGLHSSQQVTLKQYRLHKTTRKEAVKRTINEAFIQYNVQGPNVVPLLGVFQDDEGSCRTGLYLVTLFPEPIPIALYLKTNPAINRRSLVRDALRGLFYVHAKGAVHGNIGEGSVFVNSLGCAVIGGFGYARLVSCGTQAVPSSCEASRHVIETAAYQPPEFLEAHLADKSISPTAAGDVYSVACLTYKVMTDNTPFYEVSPGTQPHLRHYRIMEDVRGGKMPLKPRVTDPAFIHFGLTQDLWDMMTECWNREPKRRPLTFTLVQRP</sequence>
<evidence type="ECO:0000256" key="4">
    <source>
        <dbReference type="ARBA" id="ARBA00022741"/>
    </source>
</evidence>
<reference evidence="10 11" key="1">
    <citation type="submission" date="2020-07" db="EMBL/GenBank/DDBJ databases">
        <title>Comparative genomics of pyrophilous fungi reveals a link between fire events and developmental genes.</title>
        <authorList>
            <consortium name="DOE Joint Genome Institute"/>
            <person name="Steindorff A.S."/>
            <person name="Carver A."/>
            <person name="Calhoun S."/>
            <person name="Stillman K."/>
            <person name="Liu H."/>
            <person name="Lipzen A."/>
            <person name="Pangilinan J."/>
            <person name="Labutti K."/>
            <person name="Bruns T.D."/>
            <person name="Grigoriev I.V."/>
        </authorList>
    </citation>
    <scope>NUCLEOTIDE SEQUENCE [LARGE SCALE GENOMIC DNA]</scope>
    <source>
        <strain evidence="10 11">CBS 144469</strain>
    </source>
</reference>
<keyword evidence="3" id="KW-0808">Transferase</keyword>
<dbReference type="PANTHER" id="PTHR24361">
    <property type="entry name" value="MITOGEN-ACTIVATED KINASE KINASE KINASE"/>
    <property type="match status" value="1"/>
</dbReference>
<dbReference type="PROSITE" id="PS50011">
    <property type="entry name" value="PROTEIN_KINASE_DOM"/>
    <property type="match status" value="1"/>
</dbReference>
<evidence type="ECO:0000256" key="5">
    <source>
        <dbReference type="ARBA" id="ARBA00022777"/>
    </source>
</evidence>
<organism evidence="10 11">
    <name type="scientific">Ephemerocybe angulata</name>
    <dbReference type="NCBI Taxonomy" id="980116"/>
    <lineage>
        <taxon>Eukaryota</taxon>
        <taxon>Fungi</taxon>
        <taxon>Dikarya</taxon>
        <taxon>Basidiomycota</taxon>
        <taxon>Agaricomycotina</taxon>
        <taxon>Agaricomycetes</taxon>
        <taxon>Agaricomycetidae</taxon>
        <taxon>Agaricales</taxon>
        <taxon>Agaricineae</taxon>
        <taxon>Psathyrellaceae</taxon>
        <taxon>Ephemerocybe</taxon>
    </lineage>
</organism>
<comment type="caution">
    <text evidence="10">The sequence shown here is derived from an EMBL/GenBank/DDBJ whole genome shotgun (WGS) entry which is preliminary data.</text>
</comment>
<dbReference type="InterPro" id="IPR000719">
    <property type="entry name" value="Prot_kinase_dom"/>
</dbReference>
<keyword evidence="4" id="KW-0547">Nucleotide-binding</keyword>
<keyword evidence="5 10" id="KW-0418">Kinase</keyword>
<dbReference type="SUPFAM" id="SSF56112">
    <property type="entry name" value="Protein kinase-like (PK-like)"/>
    <property type="match status" value="1"/>
</dbReference>
<dbReference type="InterPro" id="IPR053235">
    <property type="entry name" value="Ser_Thr_kinase"/>
</dbReference>
<dbReference type="GO" id="GO:0005524">
    <property type="term" value="F:ATP binding"/>
    <property type="evidence" value="ECO:0007669"/>
    <property type="project" value="UniProtKB-KW"/>
</dbReference>
<comment type="catalytic activity">
    <reaction evidence="8">
        <text>L-seryl-[protein] + ATP = O-phospho-L-seryl-[protein] + ADP + H(+)</text>
        <dbReference type="Rhea" id="RHEA:17989"/>
        <dbReference type="Rhea" id="RHEA-COMP:9863"/>
        <dbReference type="Rhea" id="RHEA-COMP:11604"/>
        <dbReference type="ChEBI" id="CHEBI:15378"/>
        <dbReference type="ChEBI" id="CHEBI:29999"/>
        <dbReference type="ChEBI" id="CHEBI:30616"/>
        <dbReference type="ChEBI" id="CHEBI:83421"/>
        <dbReference type="ChEBI" id="CHEBI:456216"/>
        <dbReference type="EC" id="2.7.11.1"/>
    </reaction>
</comment>